<dbReference type="Proteomes" id="UP000093000">
    <property type="component" value="Unassembled WGS sequence"/>
</dbReference>
<name>A0A1C7N6C8_9FUNG</name>
<keyword evidence="1" id="KW-0472">Membrane</keyword>
<sequence length="442" mass="50025">MGIKQYYKDLLVSRLNHIAERLEKGEKEDRVEEEQAGYPQKKDNSLSQCPTSVVMLCVLMAEAIVIAVVEGLVAYYHTMLFSTCDLTLANLGLQQVDFICHGIMIMFPVYQLLLYIDVLRQRNVIQMATLFMFGILMVVYTVIQTIQHISMEEAGCNYLPVQTMAPVNITNSTIAESIKLKQMVIIYNNTAGTQFEDHSDTFVTSMQPLEYVILAIVPICFLIMCGGFGRLYRLFRPDNYKLHVFLDKKVRHGLIAWSFLSGVLKMDLFFLFAYAAQLVPSVTIGYPGIPAFESLLLFGLGLVAFLLVTYALSNENIKALVVFCLMAVCFLGYLIYRLFIFGVTRNATDDPYKLTRYNLLYTAMTLIALVVVTLCASILCIINVSYKKIRILSNFYCICPSCHAYNSWLPSDRHGQDDRPLLSTNTFENQTSASSSQNEMNQ</sequence>
<organism evidence="2 3">
    <name type="scientific">Choanephora cucurbitarum</name>
    <dbReference type="NCBI Taxonomy" id="101091"/>
    <lineage>
        <taxon>Eukaryota</taxon>
        <taxon>Fungi</taxon>
        <taxon>Fungi incertae sedis</taxon>
        <taxon>Mucoromycota</taxon>
        <taxon>Mucoromycotina</taxon>
        <taxon>Mucoromycetes</taxon>
        <taxon>Mucorales</taxon>
        <taxon>Mucorineae</taxon>
        <taxon>Choanephoraceae</taxon>
        <taxon>Choanephoroideae</taxon>
        <taxon>Choanephora</taxon>
    </lineage>
</organism>
<keyword evidence="3" id="KW-1185">Reference proteome</keyword>
<protein>
    <submittedName>
        <fullName evidence="2">Uncharacterized protein</fullName>
    </submittedName>
</protein>
<dbReference type="PANTHER" id="PTHR34391:SF1">
    <property type="entry name" value="UPF0658 GOLGI APPARATUS MEMBRANE PROTEIN C1952.10C-RELATED"/>
    <property type="match status" value="1"/>
</dbReference>
<proteinExistence type="predicted"/>
<feature type="transmembrane region" description="Helical" evidence="1">
    <location>
        <begin position="253"/>
        <end position="275"/>
    </location>
</feature>
<evidence type="ECO:0000313" key="2">
    <source>
        <dbReference type="EMBL" id="OBZ84571.1"/>
    </source>
</evidence>
<dbReference type="GO" id="GO:0005794">
    <property type="term" value="C:Golgi apparatus"/>
    <property type="evidence" value="ECO:0007669"/>
    <property type="project" value="TreeGrafter"/>
</dbReference>
<feature type="transmembrane region" description="Helical" evidence="1">
    <location>
        <begin position="359"/>
        <end position="382"/>
    </location>
</feature>
<evidence type="ECO:0000313" key="3">
    <source>
        <dbReference type="Proteomes" id="UP000093000"/>
    </source>
</evidence>
<dbReference type="OrthoDB" id="2284196at2759"/>
<feature type="transmembrane region" description="Helical" evidence="1">
    <location>
        <begin position="295"/>
        <end position="312"/>
    </location>
</feature>
<feature type="transmembrane region" description="Helical" evidence="1">
    <location>
        <begin position="319"/>
        <end position="339"/>
    </location>
</feature>
<keyword evidence="1" id="KW-0812">Transmembrane</keyword>
<feature type="transmembrane region" description="Helical" evidence="1">
    <location>
        <begin position="211"/>
        <end position="232"/>
    </location>
</feature>
<feature type="transmembrane region" description="Helical" evidence="1">
    <location>
        <begin position="53"/>
        <end position="76"/>
    </location>
</feature>
<keyword evidence="1" id="KW-1133">Transmembrane helix</keyword>
<feature type="transmembrane region" description="Helical" evidence="1">
    <location>
        <begin position="123"/>
        <end position="143"/>
    </location>
</feature>
<dbReference type="InParanoid" id="A0A1C7N6C8"/>
<gene>
    <name evidence="2" type="ORF">A0J61_07386</name>
</gene>
<dbReference type="AlphaFoldDB" id="A0A1C7N6C8"/>
<dbReference type="PANTHER" id="PTHR34391">
    <property type="entry name" value="UPF0658 GOLGI APPARATUS MEMBRANE PROTEIN C1952.10C-RELATED"/>
    <property type="match status" value="1"/>
</dbReference>
<evidence type="ECO:0000256" key="1">
    <source>
        <dbReference type="SAM" id="Phobius"/>
    </source>
</evidence>
<reference evidence="2 3" key="1">
    <citation type="submission" date="2016-03" db="EMBL/GenBank/DDBJ databases">
        <title>Choanephora cucurbitarum.</title>
        <authorList>
            <person name="Min B."/>
            <person name="Park H."/>
            <person name="Park J.-H."/>
            <person name="Shin H.-D."/>
            <person name="Choi I.-G."/>
        </authorList>
    </citation>
    <scope>NUCLEOTIDE SEQUENCE [LARGE SCALE GENOMIC DNA]</scope>
    <source>
        <strain evidence="2 3">KUS-F28377</strain>
    </source>
</reference>
<accession>A0A1C7N6C8</accession>
<comment type="caution">
    <text evidence="2">The sequence shown here is derived from an EMBL/GenBank/DDBJ whole genome shotgun (WGS) entry which is preliminary data.</text>
</comment>
<dbReference type="InterPro" id="IPR040410">
    <property type="entry name" value="UPF0658_Golgi"/>
</dbReference>
<dbReference type="EMBL" id="LUGH01000495">
    <property type="protein sequence ID" value="OBZ84571.1"/>
    <property type="molecule type" value="Genomic_DNA"/>
</dbReference>
<feature type="transmembrane region" description="Helical" evidence="1">
    <location>
        <begin position="96"/>
        <end position="116"/>
    </location>
</feature>